<evidence type="ECO:0000313" key="1">
    <source>
        <dbReference type="EMBL" id="TEA37299.1"/>
    </source>
</evidence>
<sequence>NLDSTRLGYFMAENLGIHPSSCHRWI</sequence>
<evidence type="ECO:0000313" key="2">
    <source>
        <dbReference type="Proteomes" id="UP000295264"/>
    </source>
</evidence>
<feature type="non-terminal residue" evidence="1">
    <location>
        <position position="1"/>
    </location>
</feature>
<comment type="caution">
    <text evidence="1">The sequence shown here is derived from an EMBL/GenBank/DDBJ whole genome shotgun (WGS) entry which is preliminary data.</text>
</comment>
<proteinExistence type="predicted"/>
<accession>A0A484GPB5</accession>
<organism evidence="1 2">
    <name type="scientific">Sousa chinensis</name>
    <name type="common">Indo-pacific humpbacked dolphin</name>
    <name type="synonym">Steno chinensis</name>
    <dbReference type="NCBI Taxonomy" id="103600"/>
    <lineage>
        <taxon>Eukaryota</taxon>
        <taxon>Metazoa</taxon>
        <taxon>Chordata</taxon>
        <taxon>Craniata</taxon>
        <taxon>Vertebrata</taxon>
        <taxon>Euteleostomi</taxon>
        <taxon>Mammalia</taxon>
        <taxon>Eutheria</taxon>
        <taxon>Laurasiatheria</taxon>
        <taxon>Artiodactyla</taxon>
        <taxon>Whippomorpha</taxon>
        <taxon>Cetacea</taxon>
        <taxon>Odontoceti</taxon>
        <taxon>Delphinidae</taxon>
        <taxon>Sousa</taxon>
    </lineage>
</organism>
<name>A0A484GPB5_SOUCH</name>
<dbReference type="InterPro" id="IPR015955">
    <property type="entry name" value="Lactate_DH/Glyco_Ohase_4_C"/>
</dbReference>
<dbReference type="SUPFAM" id="SSF56327">
    <property type="entry name" value="LDH C-terminal domain-like"/>
    <property type="match status" value="1"/>
</dbReference>
<dbReference type="GO" id="GO:0016616">
    <property type="term" value="F:oxidoreductase activity, acting on the CH-OH group of donors, NAD or NADP as acceptor"/>
    <property type="evidence" value="ECO:0007669"/>
    <property type="project" value="InterPro"/>
</dbReference>
<gene>
    <name evidence="1" type="ORF">DBR06_SOUSAS6710033</name>
</gene>
<dbReference type="EMBL" id="QWLN02005708">
    <property type="protein sequence ID" value="TEA37299.1"/>
    <property type="molecule type" value="Genomic_DNA"/>
</dbReference>
<keyword evidence="2" id="KW-1185">Reference proteome</keyword>
<dbReference type="Proteomes" id="UP000295264">
    <property type="component" value="Unassembled WGS sequence"/>
</dbReference>
<dbReference type="Gene3D" id="3.90.110.10">
    <property type="entry name" value="Lactate dehydrogenase/glycoside hydrolase, family 4, C-terminal"/>
    <property type="match status" value="1"/>
</dbReference>
<reference evidence="1 2" key="1">
    <citation type="journal article" date="2018" name="Genomics">
        <title>Molecular footprints of inshore aquatic adaptation in Indo-Pacific humpback dolphin (Sousa chinensis).</title>
        <authorList>
            <person name="Ming Y."/>
            <person name="Jian J."/>
            <person name="Yu F."/>
            <person name="Yu X."/>
            <person name="Wang J."/>
            <person name="Liu W."/>
        </authorList>
    </citation>
    <scope>NUCLEOTIDE SEQUENCE [LARGE SCALE GENOMIC DNA]</scope>
    <source>
        <strain evidence="1">MY-2018</strain>
        <tissue evidence="1">Skin</tissue>
    </source>
</reference>
<dbReference type="AlphaFoldDB" id="A0A484GPB5"/>
<protein>
    <submittedName>
        <fullName evidence="1">Uncharacterized protein</fullName>
    </submittedName>
</protein>